<evidence type="ECO:0000313" key="12">
    <source>
        <dbReference type="Proteomes" id="UP000032522"/>
    </source>
</evidence>
<feature type="binding site" evidence="10">
    <location>
        <position position="40"/>
    </location>
    <ligand>
        <name>Mg(2+)</name>
        <dbReference type="ChEBI" id="CHEBI:18420"/>
    </ligand>
</feature>
<evidence type="ECO:0000256" key="9">
    <source>
        <dbReference type="ARBA" id="ARBA00066888"/>
    </source>
</evidence>
<dbReference type="InterPro" id="IPR039074">
    <property type="entry name" value="GGGP/HepGP_synthase_I"/>
</dbReference>
<dbReference type="PATRIC" id="fig|1462.6.peg.3196"/>
<gene>
    <name evidence="10" type="primary">pcrB</name>
    <name evidence="11" type="ORF">LG52_2899</name>
</gene>
<dbReference type="NCBIfam" id="NF003199">
    <property type="entry name" value="PRK04169.1-3"/>
    <property type="match status" value="1"/>
</dbReference>
<organism evidence="11 12">
    <name type="scientific">Geobacillus kaustophilus</name>
    <dbReference type="NCBI Taxonomy" id="1462"/>
    <lineage>
        <taxon>Bacteria</taxon>
        <taxon>Bacillati</taxon>
        <taxon>Bacillota</taxon>
        <taxon>Bacilli</taxon>
        <taxon>Bacillales</taxon>
        <taxon>Anoxybacillaceae</taxon>
        <taxon>Geobacillus</taxon>
        <taxon>Geobacillus thermoleovorans group</taxon>
    </lineage>
</organism>
<evidence type="ECO:0000256" key="1">
    <source>
        <dbReference type="ARBA" id="ARBA00022516"/>
    </source>
</evidence>
<sequence>MEEIRAWRHVFKLDPNKPIDDERLERLCESGTDAVIVGGTDGVTIDNVLDLLARIRRFSVPCALEVTDVEALTPGFDVYFIPIVLNSRQAEWIVSRHHEAVKQYGDIMNWDEIVAEGYCILNPECKAAKLTEADTELGVDDVVAYARLAEHLYKLPIFYLEYSGAYGDPALVEKVKQALGRVQLFYGGGITTPEQAADMARYADTVVVGNAIYDAFEQALATVAAVKQTAGQRSRDGVK</sequence>
<comment type="catalytic activity">
    <reaction evidence="8 10">
        <text>sn-glycerol 1-phosphate + all-trans-heptaprenyl diphosphate = 3-heptaprenyl-sn-glycero-1-phosphate + diphosphate</text>
        <dbReference type="Rhea" id="RHEA:33495"/>
        <dbReference type="ChEBI" id="CHEBI:33019"/>
        <dbReference type="ChEBI" id="CHEBI:57685"/>
        <dbReference type="ChEBI" id="CHEBI:58206"/>
        <dbReference type="ChEBI" id="CHEBI:64781"/>
        <dbReference type="EC" id="2.5.1.n9"/>
    </reaction>
</comment>
<feature type="binding site" evidence="10">
    <location>
        <position position="14"/>
    </location>
    <ligand>
        <name>Mg(2+)</name>
        <dbReference type="ChEBI" id="CHEBI:18420"/>
    </ligand>
</feature>
<feature type="binding site" evidence="10">
    <location>
        <begin position="159"/>
        <end position="164"/>
    </location>
    <ligand>
        <name>sn-glycerol 1-phosphate</name>
        <dbReference type="ChEBI" id="CHEBI:57685"/>
    </ligand>
</feature>
<evidence type="ECO:0000256" key="4">
    <source>
        <dbReference type="ARBA" id="ARBA00022842"/>
    </source>
</evidence>
<dbReference type="CDD" id="cd02812">
    <property type="entry name" value="PcrB_like"/>
    <property type="match status" value="1"/>
</dbReference>
<keyword evidence="4 10" id="KW-0460">Magnesium</keyword>
<keyword evidence="7 10" id="KW-1208">Phospholipid metabolism</keyword>
<dbReference type="OrthoDB" id="2381757at2"/>
<keyword evidence="2 10" id="KW-0808">Transferase</keyword>
<dbReference type="EMBL" id="JYBP01000003">
    <property type="protein sequence ID" value="KJE27755.1"/>
    <property type="molecule type" value="Genomic_DNA"/>
</dbReference>
<dbReference type="EC" id="2.5.1.n9" evidence="9 10"/>
<dbReference type="HAMAP" id="MF_00112">
    <property type="entry name" value="GGGP_HepGP_synthase"/>
    <property type="match status" value="1"/>
</dbReference>
<comment type="cofactor">
    <cofactor evidence="10">
        <name>Mg(2+)</name>
        <dbReference type="ChEBI" id="CHEBI:18420"/>
    </cofactor>
</comment>
<evidence type="ECO:0000256" key="2">
    <source>
        <dbReference type="ARBA" id="ARBA00022679"/>
    </source>
</evidence>
<dbReference type="SUPFAM" id="SSF51395">
    <property type="entry name" value="FMN-linked oxidoreductases"/>
    <property type="match status" value="1"/>
</dbReference>
<comment type="function">
    <text evidence="10">Prenyltransferase that catalyzes in vivo the transfer of the heptaprenyl moiety of heptaprenyl pyrophosphate (HepPP; 35 carbon atoms) to the C3 hydroxyl of sn-glycerol-1-phosphate (G1P), producing heptaprenylglyceryl phosphate (HepGP). This reaction is an ether-bond-formation step in the biosynthesis of archaea-type G1P-based membrane lipids found in Bacillales.</text>
</comment>
<comment type="pathway">
    <text evidence="10">Membrane lipid metabolism; glycerophospholipid metabolism.</text>
</comment>
<keyword evidence="3 10" id="KW-0479">Metal-binding</keyword>
<keyword evidence="1 10" id="KW-0444">Lipid biosynthesis</keyword>
<dbReference type="InterPro" id="IPR008205">
    <property type="entry name" value="GGGP_HepGP_synthase"/>
</dbReference>
<dbReference type="GO" id="GO:0046474">
    <property type="term" value="P:glycerophospholipid biosynthetic process"/>
    <property type="evidence" value="ECO:0007669"/>
    <property type="project" value="UniProtKB-UniRule"/>
</dbReference>
<evidence type="ECO:0000256" key="10">
    <source>
        <dbReference type="HAMAP-Rule" id="MF_00112"/>
    </source>
</evidence>
<evidence type="ECO:0000256" key="3">
    <source>
        <dbReference type="ARBA" id="ARBA00022723"/>
    </source>
</evidence>
<comment type="similarity">
    <text evidence="10">Belongs to the GGGP/HepGP synthase family. Group I subfamily.</text>
</comment>
<accession>A0A0D8BUG4</accession>
<dbReference type="GO" id="GO:0000287">
    <property type="term" value="F:magnesium ion binding"/>
    <property type="evidence" value="ECO:0007669"/>
    <property type="project" value="UniProtKB-UniRule"/>
</dbReference>
<feature type="binding site" evidence="10">
    <location>
        <begin position="209"/>
        <end position="210"/>
    </location>
    <ligand>
        <name>sn-glycerol 1-phosphate</name>
        <dbReference type="ChEBI" id="CHEBI:57685"/>
    </ligand>
</feature>
<evidence type="ECO:0000256" key="7">
    <source>
        <dbReference type="ARBA" id="ARBA00023264"/>
    </source>
</evidence>
<dbReference type="GO" id="GO:0120536">
    <property type="term" value="F:heptaprenylglyceryl phosphate synthase activity"/>
    <property type="evidence" value="ECO:0007669"/>
    <property type="project" value="UniProtKB-ARBA"/>
</dbReference>
<dbReference type="InterPro" id="IPR038597">
    <property type="entry name" value="GGGP/HepGP_synthase_sf"/>
</dbReference>
<keyword evidence="6 10" id="KW-0594">Phospholipid biosynthesis</keyword>
<dbReference type="Pfam" id="PF01884">
    <property type="entry name" value="PcrB"/>
    <property type="match status" value="1"/>
</dbReference>
<dbReference type="NCBIfam" id="NF003197">
    <property type="entry name" value="PRK04169.1-1"/>
    <property type="match status" value="1"/>
</dbReference>
<evidence type="ECO:0000256" key="5">
    <source>
        <dbReference type="ARBA" id="ARBA00023098"/>
    </source>
</evidence>
<comment type="caution">
    <text evidence="11">The sequence shown here is derived from an EMBL/GenBank/DDBJ whole genome shotgun (WGS) entry which is preliminary data.</text>
</comment>
<dbReference type="Gene3D" id="3.20.20.390">
    <property type="entry name" value="FMN-linked oxidoreductases"/>
    <property type="match status" value="1"/>
</dbReference>
<feature type="binding site" evidence="10">
    <location>
        <position position="12"/>
    </location>
    <ligand>
        <name>sn-glycerol 1-phosphate</name>
        <dbReference type="ChEBI" id="CHEBI:57685"/>
    </ligand>
</feature>
<proteinExistence type="inferred from homology"/>
<evidence type="ECO:0000256" key="6">
    <source>
        <dbReference type="ARBA" id="ARBA00023209"/>
    </source>
</evidence>
<protein>
    <recommendedName>
        <fullName evidence="9 10">Heptaprenylglyceryl phosphate synthase</fullName>
        <shortName evidence="10">HepGP synthase</shortName>
        <ecNumber evidence="9 10">2.5.1.n9</ecNumber>
    </recommendedName>
    <alternativeName>
        <fullName evidence="10">Glycerol-1-phosphate heptaprenyltransferase</fullName>
    </alternativeName>
</protein>
<reference evidence="11 12" key="1">
    <citation type="submission" date="2015-01" db="EMBL/GenBank/DDBJ databases">
        <authorList>
            <person name="Filippidou S."/>
            <person name="Jeanneret N."/>
            <person name="Russel-Delif L."/>
            <person name="Junier T."/>
            <person name="Wunderlin T."/>
            <person name="Molina V."/>
            <person name="Johnson S.L."/>
            <person name="Davenport K.W."/>
            <person name="Chain P.S."/>
            <person name="Dorador C."/>
            <person name="Junier P."/>
        </authorList>
    </citation>
    <scope>NUCLEOTIDE SEQUENCE [LARGE SCALE GENOMIC DNA]</scope>
    <source>
        <strain evidence="11 12">Et7/4</strain>
    </source>
</reference>
<dbReference type="PANTHER" id="PTHR40029:SF2">
    <property type="entry name" value="HEPTAPRENYLGLYCERYL PHOSPHATE SYNTHASE"/>
    <property type="match status" value="1"/>
</dbReference>
<dbReference type="Proteomes" id="UP000032522">
    <property type="component" value="Unassembled WGS sequence"/>
</dbReference>
<dbReference type="RefSeq" id="WP_044732439.1">
    <property type="nucleotide sequence ID" value="NZ_JYBP01000003.1"/>
</dbReference>
<feature type="binding site" evidence="10">
    <location>
        <position position="189"/>
    </location>
    <ligand>
        <name>sn-glycerol 1-phosphate</name>
        <dbReference type="ChEBI" id="CHEBI:57685"/>
    </ligand>
</feature>
<evidence type="ECO:0000256" key="8">
    <source>
        <dbReference type="ARBA" id="ARBA00048318"/>
    </source>
</evidence>
<dbReference type="AlphaFoldDB" id="A0A0D8BUG4"/>
<dbReference type="FunFam" id="3.20.20.390:FF:000001">
    <property type="entry name" value="Heptaprenylglyceryl phosphate synthase"/>
    <property type="match status" value="1"/>
</dbReference>
<keyword evidence="5 10" id="KW-0443">Lipid metabolism</keyword>
<dbReference type="PANTHER" id="PTHR40029">
    <property type="match status" value="1"/>
</dbReference>
<dbReference type="NCBIfam" id="TIGR01768">
    <property type="entry name" value="GGGP-family"/>
    <property type="match status" value="1"/>
</dbReference>
<evidence type="ECO:0000313" key="11">
    <source>
        <dbReference type="EMBL" id="KJE27755.1"/>
    </source>
</evidence>
<comment type="caution">
    <text evidence="10">Lacks conserved residue(s) required for the propagation of feature annotation.</text>
</comment>
<dbReference type="UniPathway" id="UPA00940"/>
<comment type="subunit">
    <text evidence="10">Homodimer.</text>
</comment>
<name>A0A0D8BUG4_GEOKU</name>